<dbReference type="OrthoDB" id="2282439at2"/>
<dbReference type="Pfam" id="PF13460">
    <property type="entry name" value="NAD_binding_10"/>
    <property type="match status" value="1"/>
</dbReference>
<evidence type="ECO:0000313" key="2">
    <source>
        <dbReference type="EMBL" id="GEP72667.1"/>
    </source>
</evidence>
<organism evidence="2 3">
    <name type="scientific">Lentilactobacillus rapi</name>
    <dbReference type="NCBI Taxonomy" id="481723"/>
    <lineage>
        <taxon>Bacteria</taxon>
        <taxon>Bacillati</taxon>
        <taxon>Bacillota</taxon>
        <taxon>Bacilli</taxon>
        <taxon>Lactobacillales</taxon>
        <taxon>Lactobacillaceae</taxon>
        <taxon>Lentilactobacillus</taxon>
    </lineage>
</organism>
<protein>
    <recommendedName>
        <fullName evidence="1">NAD(P)-binding domain-containing protein</fullName>
    </recommendedName>
</protein>
<evidence type="ECO:0000313" key="3">
    <source>
        <dbReference type="Proteomes" id="UP000321569"/>
    </source>
</evidence>
<dbReference type="SUPFAM" id="SSF51735">
    <property type="entry name" value="NAD(P)-binding Rossmann-fold domains"/>
    <property type="match status" value="1"/>
</dbReference>
<sequence length="185" mass="20904">MKKLLILNENNLVVPQFEKLLAAEPQISYEEYQGDLQDMTGYAKRLKDVDWIFSAVGPLDVDLDFGELFDAIDEVQPPLSHFVMLSYAGVDDELETVPVYEGVKDSKEFIKQQRYAIKIVDEAEIPYSIIRMTKLTDQAGLNYQLFNEGTAMPYGEVSSGAVAKLAFEMFNNNDFINRSVGIISK</sequence>
<name>A0A512PN89_9LACO</name>
<reference evidence="2 3" key="1">
    <citation type="submission" date="2019-07" db="EMBL/GenBank/DDBJ databases">
        <title>Whole genome shotgun sequence of Lactobacillus rapi NBRC 109618.</title>
        <authorList>
            <person name="Hosoyama A."/>
            <person name="Uohara A."/>
            <person name="Ohji S."/>
            <person name="Ichikawa N."/>
        </authorList>
    </citation>
    <scope>NUCLEOTIDE SEQUENCE [LARGE SCALE GENOMIC DNA]</scope>
    <source>
        <strain evidence="2 3">NBRC 109618</strain>
    </source>
</reference>
<dbReference type="Gene3D" id="3.40.50.720">
    <property type="entry name" value="NAD(P)-binding Rossmann-like Domain"/>
    <property type="match status" value="1"/>
</dbReference>
<evidence type="ECO:0000259" key="1">
    <source>
        <dbReference type="Pfam" id="PF13460"/>
    </source>
</evidence>
<dbReference type="Proteomes" id="UP000321569">
    <property type="component" value="Unassembled WGS sequence"/>
</dbReference>
<accession>A0A512PN89</accession>
<comment type="caution">
    <text evidence="2">The sequence shown here is derived from an EMBL/GenBank/DDBJ whole genome shotgun (WGS) entry which is preliminary data.</text>
</comment>
<dbReference type="RefSeq" id="WP_056982507.1">
    <property type="nucleotide sequence ID" value="NZ_BKAM01000027.1"/>
</dbReference>
<dbReference type="EMBL" id="BKAM01000027">
    <property type="protein sequence ID" value="GEP72667.1"/>
    <property type="molecule type" value="Genomic_DNA"/>
</dbReference>
<dbReference type="InterPro" id="IPR016040">
    <property type="entry name" value="NAD(P)-bd_dom"/>
</dbReference>
<dbReference type="AlphaFoldDB" id="A0A512PN89"/>
<proteinExistence type="predicted"/>
<dbReference type="STRING" id="1423795.FD12_GL000126"/>
<dbReference type="InterPro" id="IPR036291">
    <property type="entry name" value="NAD(P)-bd_dom_sf"/>
</dbReference>
<gene>
    <name evidence="2" type="ORF">LRA02_15350</name>
</gene>
<feature type="domain" description="NAD(P)-binding" evidence="1">
    <location>
        <begin position="30"/>
        <end position="172"/>
    </location>
</feature>